<dbReference type="AlphaFoldDB" id="A0A9P3LBC8"/>
<dbReference type="InterPro" id="IPR042241">
    <property type="entry name" value="GCP_C_sf"/>
</dbReference>
<dbReference type="GO" id="GO:0007020">
    <property type="term" value="P:microtubule nucleation"/>
    <property type="evidence" value="ECO:0007669"/>
    <property type="project" value="InterPro"/>
</dbReference>
<dbReference type="GO" id="GO:0000930">
    <property type="term" value="C:gamma-tubulin complex"/>
    <property type="evidence" value="ECO:0007669"/>
    <property type="project" value="TreeGrafter"/>
</dbReference>
<dbReference type="GO" id="GO:0000278">
    <property type="term" value="P:mitotic cell cycle"/>
    <property type="evidence" value="ECO:0007669"/>
    <property type="project" value="TreeGrafter"/>
</dbReference>
<keyword evidence="4 5" id="KW-0206">Cytoskeleton</keyword>
<dbReference type="InterPro" id="IPR007259">
    <property type="entry name" value="GCP"/>
</dbReference>
<dbReference type="EMBL" id="BPQB01000007">
    <property type="protein sequence ID" value="GJE87702.1"/>
    <property type="molecule type" value="Genomic_DNA"/>
</dbReference>
<accession>A0A9P3LBC8</accession>
<dbReference type="GO" id="GO:0005874">
    <property type="term" value="C:microtubule"/>
    <property type="evidence" value="ECO:0007669"/>
    <property type="project" value="UniProtKB-KW"/>
</dbReference>
<evidence type="ECO:0000256" key="3">
    <source>
        <dbReference type="ARBA" id="ARBA00022701"/>
    </source>
</evidence>
<dbReference type="PANTHER" id="PTHR19302">
    <property type="entry name" value="GAMMA TUBULIN COMPLEX PROTEIN"/>
    <property type="match status" value="1"/>
</dbReference>
<evidence type="ECO:0000256" key="1">
    <source>
        <dbReference type="ARBA" id="ARBA00010337"/>
    </source>
</evidence>
<evidence type="ECO:0000313" key="7">
    <source>
        <dbReference type="EMBL" id="GJE87702.1"/>
    </source>
</evidence>
<dbReference type="InterPro" id="IPR040457">
    <property type="entry name" value="GCP_C"/>
</dbReference>
<feature type="domain" description="Gamma tubulin complex component C-terminal" evidence="6">
    <location>
        <begin position="161"/>
        <end position="593"/>
    </location>
</feature>
<gene>
    <name evidence="7" type="ORF">PsYK624_037850</name>
</gene>
<evidence type="ECO:0000313" key="8">
    <source>
        <dbReference type="Proteomes" id="UP000703269"/>
    </source>
</evidence>
<dbReference type="GO" id="GO:0051225">
    <property type="term" value="P:spindle assembly"/>
    <property type="evidence" value="ECO:0007669"/>
    <property type="project" value="TreeGrafter"/>
</dbReference>
<dbReference type="Proteomes" id="UP000703269">
    <property type="component" value="Unassembled WGS sequence"/>
</dbReference>
<dbReference type="GO" id="GO:0051321">
    <property type="term" value="P:meiotic cell cycle"/>
    <property type="evidence" value="ECO:0007669"/>
    <property type="project" value="TreeGrafter"/>
</dbReference>
<dbReference type="GO" id="GO:0031122">
    <property type="term" value="P:cytoplasmic microtubule organization"/>
    <property type="evidence" value="ECO:0007669"/>
    <property type="project" value="TreeGrafter"/>
</dbReference>
<dbReference type="Pfam" id="PF04130">
    <property type="entry name" value="GCP_C_terminal"/>
    <property type="match status" value="1"/>
</dbReference>
<name>A0A9P3LBC8_9APHY</name>
<protein>
    <recommendedName>
        <fullName evidence="5">Spindle pole body component</fullName>
    </recommendedName>
</protein>
<dbReference type="GO" id="GO:0005816">
    <property type="term" value="C:spindle pole body"/>
    <property type="evidence" value="ECO:0007669"/>
    <property type="project" value="UniProtKB-ARBA"/>
</dbReference>
<comment type="similarity">
    <text evidence="1 5">Belongs to the TUBGCP family.</text>
</comment>
<evidence type="ECO:0000256" key="4">
    <source>
        <dbReference type="ARBA" id="ARBA00023212"/>
    </source>
</evidence>
<evidence type="ECO:0000256" key="2">
    <source>
        <dbReference type="ARBA" id="ARBA00022490"/>
    </source>
</evidence>
<proteinExistence type="inferred from homology"/>
<keyword evidence="8" id="KW-1185">Reference proteome</keyword>
<dbReference type="PANTHER" id="PTHR19302:SF68">
    <property type="entry name" value="SPINDLE POLE BODY COMPONENT"/>
    <property type="match status" value="1"/>
</dbReference>
<dbReference type="GO" id="GO:0051011">
    <property type="term" value="F:microtubule minus-end binding"/>
    <property type="evidence" value="ECO:0007669"/>
    <property type="project" value="TreeGrafter"/>
</dbReference>
<dbReference type="GO" id="GO:0000922">
    <property type="term" value="C:spindle pole"/>
    <property type="evidence" value="ECO:0007669"/>
    <property type="project" value="InterPro"/>
</dbReference>
<reference evidence="7 8" key="1">
    <citation type="submission" date="2021-08" db="EMBL/GenBank/DDBJ databases">
        <title>Draft Genome Sequence of Phanerochaete sordida strain YK-624.</title>
        <authorList>
            <person name="Mori T."/>
            <person name="Dohra H."/>
            <person name="Suzuki T."/>
            <person name="Kawagishi H."/>
            <person name="Hirai H."/>
        </authorList>
    </citation>
    <scope>NUCLEOTIDE SEQUENCE [LARGE SCALE GENOMIC DNA]</scope>
    <source>
        <strain evidence="7 8">YK-624</strain>
    </source>
</reference>
<keyword evidence="3 5" id="KW-0493">Microtubule</keyword>
<organism evidence="7 8">
    <name type="scientific">Phanerochaete sordida</name>
    <dbReference type="NCBI Taxonomy" id="48140"/>
    <lineage>
        <taxon>Eukaryota</taxon>
        <taxon>Fungi</taxon>
        <taxon>Dikarya</taxon>
        <taxon>Basidiomycota</taxon>
        <taxon>Agaricomycotina</taxon>
        <taxon>Agaricomycetes</taxon>
        <taxon>Polyporales</taxon>
        <taxon>Phanerochaetaceae</taxon>
        <taxon>Phanerochaete</taxon>
    </lineage>
</organism>
<keyword evidence="2 5" id="KW-0963">Cytoplasm</keyword>
<comment type="subcellular location">
    <subcellularLocation>
        <location evidence="5">Cytoplasm</location>
        <location evidence="5">Cytoskeleton</location>
        <location evidence="5">Microtubule organizing center</location>
    </subcellularLocation>
</comment>
<dbReference type="Gene3D" id="1.20.120.1900">
    <property type="entry name" value="Gamma-tubulin complex, C-terminal domain"/>
    <property type="match status" value="1"/>
</dbReference>
<comment type="caution">
    <text evidence="7">The sequence shown here is derived from an EMBL/GenBank/DDBJ whole genome shotgun (WGS) entry which is preliminary data.</text>
</comment>
<sequence length="618" mass="68457">MDELQSRSQWPPGPLIDLLLARSNTGVYRVASIYSRLCEAVQRVWIAQLQAFMIHGSVSSADPLASPDYTLSEGSMPHCVSAQSRDSIAYVGRAVGTVKTARWEKQFPRQQAMEHTKLLDGVLPQDRYDFDRVVADIRTAVSEWLWLNVLTQTDVDIAVESLASYFLLRNGEFALSLIREIERLKMSRLTARAGPNTMIREQDLRLALLRASLGTSAQHDTSLSRLSFQLPTGPLRPLLPSFGHGPSAKNVSMSGTPSESTTFDDLLLGTPLILNYRVSWPLDLFLHSSDLQIYAALFAYLSSLRKTHTRVQTCWAALSNAQRARRRWTGLGEGGTAEDLQVRKELLRCGWGVVREASWFLDTLLGYVMTDVVDVEFRRLKTLLAGQVAGVAKQTTGSQSHGDVHSIPPPATAATIPTSHSSASTLSSTSLDFTTLRQIHATYLERLITGCLLTNSALTSIVRSILEVCEQFVAQVERWGGDILPELLSEGSLGGRGDRVGEMVEERWKIVAEVSDTLNALLESFYEQLSLSTTQQPFSAGTDASKSMMYNMSTTNTTGFHTFIRPKRGKGLASDEEVRRHVERLLLRLDFNGEFSTHRVGRRARQASPEILKEGGLA</sequence>
<evidence type="ECO:0000256" key="5">
    <source>
        <dbReference type="RuleBase" id="RU363050"/>
    </source>
</evidence>
<evidence type="ECO:0000259" key="6">
    <source>
        <dbReference type="Pfam" id="PF04130"/>
    </source>
</evidence>
<dbReference type="OrthoDB" id="1608002at2759"/>
<dbReference type="GO" id="GO:0043015">
    <property type="term" value="F:gamma-tubulin binding"/>
    <property type="evidence" value="ECO:0007669"/>
    <property type="project" value="InterPro"/>
</dbReference>